<dbReference type="Proteomes" id="UP000321224">
    <property type="component" value="Unassembled WGS sequence"/>
</dbReference>
<protein>
    <submittedName>
        <fullName evidence="2">Uncharacterized protein</fullName>
    </submittedName>
</protein>
<reference evidence="3 4" key="1">
    <citation type="submission" date="2016-10" db="EMBL/GenBank/DDBJ databases">
        <authorList>
            <person name="Varghese N."/>
            <person name="Submissions S."/>
        </authorList>
    </citation>
    <scope>NUCLEOTIDE SEQUENCE [LARGE SCALE GENOMIC DNA]</scope>
    <source>
        <strain evidence="3 4">DSM 2260</strain>
    </source>
</reference>
<feature type="transmembrane region" description="Helical" evidence="1">
    <location>
        <begin position="139"/>
        <end position="160"/>
    </location>
</feature>
<name>A0A511HDW0_9BACT</name>
<feature type="transmembrane region" description="Helical" evidence="1">
    <location>
        <begin position="71"/>
        <end position="100"/>
    </location>
</feature>
<proteinExistence type="predicted"/>
<evidence type="ECO:0000313" key="3">
    <source>
        <dbReference type="EMBL" id="SDF04508.1"/>
    </source>
</evidence>
<dbReference type="EMBL" id="BJVY01000018">
    <property type="protein sequence ID" value="GEL71733.1"/>
    <property type="molecule type" value="Genomic_DNA"/>
</dbReference>
<comment type="caution">
    <text evidence="2">The sequence shown here is derived from an EMBL/GenBank/DDBJ whole genome shotgun (WGS) entry which is preliminary data.</text>
</comment>
<reference evidence="2 5" key="2">
    <citation type="submission" date="2019-07" db="EMBL/GenBank/DDBJ databases">
        <title>Whole genome shotgun sequence of Myxococcus virescens NBRC 100334.</title>
        <authorList>
            <person name="Hosoyama A."/>
            <person name="Uohara A."/>
            <person name="Ohji S."/>
            <person name="Ichikawa N."/>
        </authorList>
    </citation>
    <scope>NUCLEOTIDE SEQUENCE [LARGE SCALE GENOMIC DNA]</scope>
    <source>
        <strain evidence="2 5">NBRC 100334</strain>
    </source>
</reference>
<keyword evidence="4" id="KW-1185">Reference proteome</keyword>
<sequence>MDRTRQRELQAEHADAVAHWSLVRDVLIAGGLVGTLGACAMAALALLLGGITQGDLWYAPRLVGGVVFRDAPVGTAAVVLGFALHFATAGGLATAFAMLVPRGGSAMTAMMLGLLAGLTLQAVMPVLVVPWAAPPLERAGPPIAAFLLLHLVFGACLGVLTPVRKALLLLDAKRRGVRALPEPPH</sequence>
<keyword evidence="1" id="KW-1133">Transmembrane helix</keyword>
<feature type="transmembrane region" description="Helical" evidence="1">
    <location>
        <begin position="26"/>
        <end position="51"/>
    </location>
</feature>
<dbReference type="EMBL" id="FNAJ01000018">
    <property type="protein sequence ID" value="SDF04508.1"/>
    <property type="molecule type" value="Genomic_DNA"/>
</dbReference>
<evidence type="ECO:0000313" key="4">
    <source>
        <dbReference type="Proteomes" id="UP000198717"/>
    </source>
</evidence>
<evidence type="ECO:0000313" key="5">
    <source>
        <dbReference type="Proteomes" id="UP000321224"/>
    </source>
</evidence>
<keyword evidence="1" id="KW-0472">Membrane</keyword>
<dbReference type="RefSeq" id="WP_090494492.1">
    <property type="nucleotide sequence ID" value="NZ_BJVY01000018.1"/>
</dbReference>
<evidence type="ECO:0000256" key="1">
    <source>
        <dbReference type="SAM" id="Phobius"/>
    </source>
</evidence>
<keyword evidence="1" id="KW-0812">Transmembrane</keyword>
<feature type="transmembrane region" description="Helical" evidence="1">
    <location>
        <begin position="112"/>
        <end position="133"/>
    </location>
</feature>
<dbReference type="AlphaFoldDB" id="A0A511HDW0"/>
<dbReference type="Proteomes" id="UP000198717">
    <property type="component" value="Unassembled WGS sequence"/>
</dbReference>
<accession>A0A511HDW0</accession>
<evidence type="ECO:0000313" key="2">
    <source>
        <dbReference type="EMBL" id="GEL71733.1"/>
    </source>
</evidence>
<gene>
    <name evidence="2" type="ORF">MVI01_35170</name>
    <name evidence="3" type="ORF">SAMN04488504_11868</name>
</gene>
<organism evidence="2 5">
    <name type="scientific">Myxococcus virescens</name>
    <dbReference type="NCBI Taxonomy" id="83456"/>
    <lineage>
        <taxon>Bacteria</taxon>
        <taxon>Pseudomonadati</taxon>
        <taxon>Myxococcota</taxon>
        <taxon>Myxococcia</taxon>
        <taxon>Myxococcales</taxon>
        <taxon>Cystobacterineae</taxon>
        <taxon>Myxococcaceae</taxon>
        <taxon>Myxococcus</taxon>
    </lineage>
</organism>